<dbReference type="VEuPathDB" id="FungiDB:MELLADRAFT_78922"/>
<feature type="domain" description="Pre-rRNA-processing protein RIX1 N-terminal" evidence="7">
    <location>
        <begin position="66"/>
        <end position="194"/>
    </location>
</feature>
<dbReference type="GO" id="GO:0006364">
    <property type="term" value="P:rRNA processing"/>
    <property type="evidence" value="ECO:0007669"/>
    <property type="project" value="TreeGrafter"/>
</dbReference>
<feature type="region of interest" description="Disordered" evidence="5">
    <location>
        <begin position="637"/>
        <end position="664"/>
    </location>
</feature>
<dbReference type="HOGENOM" id="CLU_341044_0_0_1"/>
<feature type="chain" id="PRO_5003315672" description="Pre-rRNA-processing protein RIX1" evidence="6">
    <location>
        <begin position="32"/>
        <end position="738"/>
    </location>
</feature>
<evidence type="ECO:0000256" key="4">
    <source>
        <dbReference type="ARBA" id="ARBA00023242"/>
    </source>
</evidence>
<evidence type="ECO:0000256" key="1">
    <source>
        <dbReference type="ARBA" id="ARBA00004123"/>
    </source>
</evidence>
<dbReference type="AlphaFoldDB" id="F4S0J7"/>
<organism evidence="9">
    <name type="scientific">Melampsora larici-populina (strain 98AG31 / pathotype 3-4-7)</name>
    <name type="common">Poplar leaf rust fungus</name>
    <dbReference type="NCBI Taxonomy" id="747676"/>
    <lineage>
        <taxon>Eukaryota</taxon>
        <taxon>Fungi</taxon>
        <taxon>Dikarya</taxon>
        <taxon>Basidiomycota</taxon>
        <taxon>Pucciniomycotina</taxon>
        <taxon>Pucciniomycetes</taxon>
        <taxon>Pucciniales</taxon>
        <taxon>Melampsoraceae</taxon>
        <taxon>Melampsora</taxon>
    </lineage>
</organism>
<dbReference type="InParanoid" id="F4S0J7"/>
<dbReference type="OrthoDB" id="20900at2759"/>
<evidence type="ECO:0000259" key="7">
    <source>
        <dbReference type="Pfam" id="PF08167"/>
    </source>
</evidence>
<dbReference type="EMBL" id="GL883135">
    <property type="protein sequence ID" value="EGG01855.1"/>
    <property type="molecule type" value="Genomic_DNA"/>
</dbReference>
<dbReference type="STRING" id="747676.F4S0J7"/>
<reference evidence="9" key="1">
    <citation type="journal article" date="2011" name="Proc. Natl. Acad. Sci. U.S.A.">
        <title>Obligate biotrophy features unraveled by the genomic analysis of rust fungi.</title>
        <authorList>
            <person name="Duplessis S."/>
            <person name="Cuomo C.A."/>
            <person name="Lin Y.-C."/>
            <person name="Aerts A."/>
            <person name="Tisserant E."/>
            <person name="Veneault-Fourrey C."/>
            <person name="Joly D.L."/>
            <person name="Hacquard S."/>
            <person name="Amselem J."/>
            <person name="Cantarel B.L."/>
            <person name="Chiu R."/>
            <person name="Coutinho P.M."/>
            <person name="Feau N."/>
            <person name="Field M."/>
            <person name="Frey P."/>
            <person name="Gelhaye E."/>
            <person name="Goldberg J."/>
            <person name="Grabherr M.G."/>
            <person name="Kodira C.D."/>
            <person name="Kohler A."/>
            <person name="Kuees U."/>
            <person name="Lindquist E.A."/>
            <person name="Lucas S.M."/>
            <person name="Mago R."/>
            <person name="Mauceli E."/>
            <person name="Morin E."/>
            <person name="Murat C."/>
            <person name="Pangilinan J.L."/>
            <person name="Park R."/>
            <person name="Pearson M."/>
            <person name="Quesneville H."/>
            <person name="Rouhier N."/>
            <person name="Sakthikumar S."/>
            <person name="Salamov A.A."/>
            <person name="Schmutz J."/>
            <person name="Selles B."/>
            <person name="Shapiro H."/>
            <person name="Tanguay P."/>
            <person name="Tuskan G.A."/>
            <person name="Henrissat B."/>
            <person name="Van de Peer Y."/>
            <person name="Rouze P."/>
            <person name="Ellis J.G."/>
            <person name="Dodds P.N."/>
            <person name="Schein J.E."/>
            <person name="Zhong S."/>
            <person name="Hamelin R.C."/>
            <person name="Grigoriev I.V."/>
            <person name="Szabo L.J."/>
            <person name="Martin F."/>
        </authorList>
    </citation>
    <scope>NUCLEOTIDE SEQUENCE [LARGE SCALE GENOMIC DNA]</scope>
    <source>
        <strain evidence="9">98AG31 / pathotype 3-4-7</strain>
    </source>
</reference>
<feature type="region of interest" description="Disordered" evidence="5">
    <location>
        <begin position="569"/>
        <end position="597"/>
    </location>
</feature>
<gene>
    <name evidence="8" type="ORF">MELLADRAFT_78922</name>
</gene>
<dbReference type="PANTHER" id="PTHR34105:SF1">
    <property type="entry name" value="PROLINE-, GLUTAMIC ACID- AND LEUCINE-RICH PROTEIN 1"/>
    <property type="match status" value="1"/>
</dbReference>
<dbReference type="KEGG" id="mlr:MELLADRAFT_78922"/>
<evidence type="ECO:0000256" key="6">
    <source>
        <dbReference type="SAM" id="SignalP"/>
    </source>
</evidence>
<proteinExistence type="inferred from homology"/>
<sequence>MTSTANLPSVGASITLLLSTWLATDPIAVQSSDLVCTVVDQFQIIRRSSLEDKEEAQATLSALNRLGARLAISTSQQCESAVLTQGSVWLTSVLTILRRCATENVPASSIRPVVSLALHIFEHGSQWPDFSRENCDSKALLGLTKSLIALSGDEILDLETRSIALQALGTLLPRYSTTLRPVATQLQSICLTQLLHPVDMVSNHAISLLTSLYRLSGKVEAGGAWSTTIMGTIGTIDTVLDTLLTPVWKETSLFGEPTSENQRLAALDIPLQSLIHSTSGNNLEQDQLPINQITFLIKRVECLIKVLIVMLSEPTERSVQVPIGELSRLSWRMLSVAQAEVKGRPDLSWKSAWDCTGAAMSLKSLGCRLIGQIAACTSTAFIPFSTPTLLLLSSSIASASQANNLDVSILYRTYAKILSSCAPNPDTVKSTMEPILKAILNDIKNINGRESDASSAIESDGAKNRKAKNKARQYESDQAWSRSMVVDQIALVLGLRAFNRCIPIQRNSSQSSLGLNLSESMTSILSQVLVCSDDPTDELIELAKKGLNQIGLLIRPRVPPISLTQAQLREEEEVELDEDEDGSVDDSMGEQQVTSRSVAPIQRAVAPSTLHSLDRVNVIQKKSDYATGTMEVVEASTEKVTISEESETIIPSTNENQTSSSNTQYNSIAEESLINKPFELTERFGNGNVKRKSDDLGSIIDDQGKIKQIKRNDNGNEDDSDDDSVIPELDLGESEDEE</sequence>
<evidence type="ECO:0000256" key="5">
    <source>
        <dbReference type="SAM" id="MobiDB-lite"/>
    </source>
</evidence>
<evidence type="ECO:0000256" key="3">
    <source>
        <dbReference type="ARBA" id="ARBA00021502"/>
    </source>
</evidence>
<dbReference type="GO" id="GO:0005634">
    <property type="term" value="C:nucleus"/>
    <property type="evidence" value="ECO:0007669"/>
    <property type="project" value="UniProtKB-SubCell"/>
</dbReference>
<protein>
    <recommendedName>
        <fullName evidence="3">Pre-rRNA-processing protein RIX1</fullName>
    </recommendedName>
</protein>
<comment type="subcellular location">
    <subcellularLocation>
        <location evidence="1">Nucleus</location>
    </subcellularLocation>
</comment>
<feature type="compositionally biased region" description="Basic and acidic residues" evidence="5">
    <location>
        <begin position="702"/>
        <end position="714"/>
    </location>
</feature>
<dbReference type="SUPFAM" id="SSF48371">
    <property type="entry name" value="ARM repeat"/>
    <property type="match status" value="1"/>
</dbReference>
<feature type="signal peptide" evidence="6">
    <location>
        <begin position="1"/>
        <end position="31"/>
    </location>
</feature>
<comment type="similarity">
    <text evidence="2">Belongs to the RIX1/PELP1 family.</text>
</comment>
<dbReference type="InterPro" id="IPR012583">
    <property type="entry name" value="RIX1_N"/>
</dbReference>
<feature type="region of interest" description="Disordered" evidence="5">
    <location>
        <begin position="451"/>
        <end position="470"/>
    </location>
</feature>
<accession>F4S0J7</accession>
<dbReference type="RefSeq" id="XP_007414955.1">
    <property type="nucleotide sequence ID" value="XM_007414893.1"/>
</dbReference>
<evidence type="ECO:0000313" key="8">
    <source>
        <dbReference type="EMBL" id="EGG01855.1"/>
    </source>
</evidence>
<evidence type="ECO:0000256" key="2">
    <source>
        <dbReference type="ARBA" id="ARBA00010511"/>
    </source>
</evidence>
<keyword evidence="4" id="KW-0539">Nucleus</keyword>
<dbReference type="InterPro" id="IPR011989">
    <property type="entry name" value="ARM-like"/>
</dbReference>
<dbReference type="Pfam" id="PF08167">
    <property type="entry name" value="RIX1"/>
    <property type="match status" value="1"/>
</dbReference>
<feature type="compositionally biased region" description="Acidic residues" evidence="5">
    <location>
        <begin position="715"/>
        <end position="738"/>
    </location>
</feature>
<feature type="region of interest" description="Disordered" evidence="5">
    <location>
        <begin position="685"/>
        <end position="738"/>
    </location>
</feature>
<feature type="compositionally biased region" description="Low complexity" evidence="5">
    <location>
        <begin position="652"/>
        <end position="664"/>
    </location>
</feature>
<dbReference type="InterPro" id="IPR016024">
    <property type="entry name" value="ARM-type_fold"/>
</dbReference>
<evidence type="ECO:0000313" key="9">
    <source>
        <dbReference type="Proteomes" id="UP000001072"/>
    </source>
</evidence>
<name>F4S0J7_MELLP</name>
<dbReference type="Proteomes" id="UP000001072">
    <property type="component" value="Unassembled WGS sequence"/>
</dbReference>
<feature type="compositionally biased region" description="Acidic residues" evidence="5">
    <location>
        <begin position="570"/>
        <end position="588"/>
    </location>
</feature>
<dbReference type="PANTHER" id="PTHR34105">
    <property type="entry name" value="PROLINE-, GLUTAMIC ACID- AND LEUCINE-RICH PROTEIN 1"/>
    <property type="match status" value="1"/>
</dbReference>
<dbReference type="Gene3D" id="1.25.10.10">
    <property type="entry name" value="Leucine-rich Repeat Variant"/>
    <property type="match status" value="1"/>
</dbReference>
<keyword evidence="9" id="KW-1185">Reference proteome</keyword>
<dbReference type="GeneID" id="18933190"/>
<keyword evidence="6" id="KW-0732">Signal</keyword>
<dbReference type="eggNOG" id="ENOG502SAK5">
    <property type="taxonomic scope" value="Eukaryota"/>
</dbReference>